<evidence type="ECO:0000313" key="1">
    <source>
        <dbReference type="EMBL" id="KAH0866987.1"/>
    </source>
</evidence>
<keyword evidence="2" id="KW-1185">Reference proteome</keyword>
<sequence>MKVAEENIKKNVPKRENGYTTASIIYGSYASGPDPSGRGHGEIEEKDKECIKILSGEDVLSENAEEDNQIGDKEEKGPVTLEMDKEPGARMMLFKSQNVAGGTMKKRMVQGLVSPRKRPSAKAGIRQGDGFKKVEETVPQTLYRAHQNPDFMDRSFEEEKLWWQILREQMSRGYYRWFRSVCLVIRRYMEKLKYWSSVKENILLLASLSHK</sequence>
<organism evidence="1 2">
    <name type="scientific">Brassica napus</name>
    <name type="common">Rape</name>
    <dbReference type="NCBI Taxonomy" id="3708"/>
    <lineage>
        <taxon>Eukaryota</taxon>
        <taxon>Viridiplantae</taxon>
        <taxon>Streptophyta</taxon>
        <taxon>Embryophyta</taxon>
        <taxon>Tracheophyta</taxon>
        <taxon>Spermatophyta</taxon>
        <taxon>Magnoliopsida</taxon>
        <taxon>eudicotyledons</taxon>
        <taxon>Gunneridae</taxon>
        <taxon>Pentapetalae</taxon>
        <taxon>rosids</taxon>
        <taxon>malvids</taxon>
        <taxon>Brassicales</taxon>
        <taxon>Brassicaceae</taxon>
        <taxon>Brassiceae</taxon>
        <taxon>Brassica</taxon>
    </lineage>
</organism>
<gene>
    <name evidence="1" type="ORF">HID58_074009</name>
</gene>
<protein>
    <submittedName>
        <fullName evidence="1">Uncharacterized protein</fullName>
    </submittedName>
</protein>
<dbReference type="Proteomes" id="UP000824890">
    <property type="component" value="Unassembled WGS sequence"/>
</dbReference>
<proteinExistence type="predicted"/>
<evidence type="ECO:0000313" key="2">
    <source>
        <dbReference type="Proteomes" id="UP000824890"/>
    </source>
</evidence>
<dbReference type="EMBL" id="JAGKQM010000017">
    <property type="protein sequence ID" value="KAH0866987.1"/>
    <property type="molecule type" value="Genomic_DNA"/>
</dbReference>
<comment type="caution">
    <text evidence="1">The sequence shown here is derived from an EMBL/GenBank/DDBJ whole genome shotgun (WGS) entry which is preliminary data.</text>
</comment>
<reference evidence="1 2" key="1">
    <citation type="submission" date="2021-05" db="EMBL/GenBank/DDBJ databases">
        <title>Genome Assembly of Synthetic Allotetraploid Brassica napus Reveals Homoeologous Exchanges between Subgenomes.</title>
        <authorList>
            <person name="Davis J.T."/>
        </authorList>
    </citation>
    <scope>NUCLEOTIDE SEQUENCE [LARGE SCALE GENOMIC DNA]</scope>
    <source>
        <strain evidence="2">cv. Da-Ae</strain>
        <tissue evidence="1">Seedling</tissue>
    </source>
</reference>
<name>A0ABQ7YFP9_BRANA</name>
<accession>A0ABQ7YFP9</accession>